<feature type="transmembrane region" description="Helical" evidence="8">
    <location>
        <begin position="370"/>
        <end position="389"/>
    </location>
</feature>
<name>A0A0A1NMI1_RHIZD</name>
<feature type="compositionally biased region" description="Basic and acidic residues" evidence="7">
    <location>
        <begin position="348"/>
        <end position="358"/>
    </location>
</feature>
<feature type="transmembrane region" description="Helical" evidence="8">
    <location>
        <begin position="243"/>
        <end position="262"/>
    </location>
</feature>
<dbReference type="OMA" id="VIVLWIQ"/>
<evidence type="ECO:0000256" key="8">
    <source>
        <dbReference type="SAM" id="Phobius"/>
    </source>
</evidence>
<gene>
    <name evidence="9" type="ORF">BCV71DRAFT_254867</name>
</gene>
<keyword evidence="2" id="KW-0813">Transport</keyword>
<reference evidence="9 10" key="1">
    <citation type="journal article" date="2016" name="Proc. Natl. Acad. Sci. U.S.A.">
        <title>Lipid metabolic changes in an early divergent fungus govern the establishment of a mutualistic symbiosis with endobacteria.</title>
        <authorList>
            <person name="Lastovetsky O.A."/>
            <person name="Gaspar M.L."/>
            <person name="Mondo S.J."/>
            <person name="LaButti K.M."/>
            <person name="Sandor L."/>
            <person name="Grigoriev I.V."/>
            <person name="Henry S.A."/>
            <person name="Pawlowska T.E."/>
        </authorList>
    </citation>
    <scope>NUCLEOTIDE SEQUENCE [LARGE SCALE GENOMIC DNA]</scope>
    <source>
        <strain evidence="9 10">ATCC 11559</strain>
    </source>
</reference>
<sequence length="611" mass="66815">MSAIIPSPPPANETVGLFVQELTPIGNSLVGSFFVGLIPLLLVLVLLGIFKVPAHYSSASGLVVCIFIAIFAWHMPAQKAFESIGNGIVFANWPIMWIVVNAMFIYNTAVYSGIFEYFRRWMLTYTPPDKRIILLIVGYSFGALLEGVAGFGTPGAICSSLMVSLGFDPLDALTYTLIFDTTPVAFGALGIPVTTLAAITGLPVMKLSAMMGRQLPLLSLFLPSYALIFYAGFRAGFLECWPAALVAGLSFAVIQAIFANLVGPELPDLIAGLVSLISLIAFVQFWKPKYRPEYHAKLIGADRTRTDEESHHMGSTHSSTEPKEEKEQIEDVNDQVEGSIQSNKHTVSHHENTEDHPSMEIQKPNLRETLLAWSPWTIIVVVVIVWTFAKVNSYGRVLVHWPHLHQEVYLTLYQKKYDAIWTFEPLATGTAILVSAIPFCALVLWNGSHPRVFWMALRDTAKQLFLPILTVSFIMAFAYLYNYSGIAYTIGLTLSSVGRAFPFLSAWLGWFACFLSGSDTSANSLFGNLQVVAAKEIGLSAILMAATNSSGAITSKMISPQNLTTGVSTIGLQGQEGRVLRRTIFHSVLMVCLVGAMACVQQYGIPGIIPP</sequence>
<dbReference type="GO" id="GO:0015295">
    <property type="term" value="F:solute:proton symporter activity"/>
    <property type="evidence" value="ECO:0007669"/>
    <property type="project" value="TreeGrafter"/>
</dbReference>
<dbReference type="Pfam" id="PF02652">
    <property type="entry name" value="Lactate_perm"/>
    <property type="match status" value="2"/>
</dbReference>
<evidence type="ECO:0000256" key="2">
    <source>
        <dbReference type="ARBA" id="ARBA00022448"/>
    </source>
</evidence>
<feature type="transmembrane region" description="Helical" evidence="8">
    <location>
        <begin position="584"/>
        <end position="605"/>
    </location>
</feature>
<organism evidence="9 10">
    <name type="scientific">Rhizopus microsporus</name>
    <dbReference type="NCBI Taxonomy" id="58291"/>
    <lineage>
        <taxon>Eukaryota</taxon>
        <taxon>Fungi</taxon>
        <taxon>Fungi incertae sedis</taxon>
        <taxon>Mucoromycota</taxon>
        <taxon>Mucoromycotina</taxon>
        <taxon>Mucoromycetes</taxon>
        <taxon>Mucorales</taxon>
        <taxon>Mucorineae</taxon>
        <taxon>Rhizopodaceae</taxon>
        <taxon>Rhizopus</taxon>
    </lineage>
</organism>
<feature type="transmembrane region" description="Helical" evidence="8">
    <location>
        <begin position="269"/>
        <end position="286"/>
    </location>
</feature>
<evidence type="ECO:0000256" key="4">
    <source>
        <dbReference type="ARBA" id="ARBA00022692"/>
    </source>
</evidence>
<dbReference type="EMBL" id="KV921311">
    <property type="protein sequence ID" value="ORE19387.1"/>
    <property type="molecule type" value="Genomic_DNA"/>
</dbReference>
<proteinExistence type="predicted"/>
<dbReference type="GO" id="GO:0015129">
    <property type="term" value="F:lactate transmembrane transporter activity"/>
    <property type="evidence" value="ECO:0007669"/>
    <property type="project" value="InterPro"/>
</dbReference>
<keyword evidence="3" id="KW-1003">Cell membrane</keyword>
<evidence type="ECO:0000256" key="6">
    <source>
        <dbReference type="ARBA" id="ARBA00023136"/>
    </source>
</evidence>
<feature type="region of interest" description="Disordered" evidence="7">
    <location>
        <begin position="342"/>
        <end position="361"/>
    </location>
</feature>
<feature type="transmembrane region" description="Helical" evidence="8">
    <location>
        <begin position="500"/>
        <end position="517"/>
    </location>
</feature>
<keyword evidence="5 8" id="KW-1133">Transmembrane helix</keyword>
<protein>
    <submittedName>
        <fullName evidence="9">Lactate permease</fullName>
    </submittedName>
</protein>
<evidence type="ECO:0000256" key="5">
    <source>
        <dbReference type="ARBA" id="ARBA00022989"/>
    </source>
</evidence>
<evidence type="ECO:0000256" key="3">
    <source>
        <dbReference type="ARBA" id="ARBA00022475"/>
    </source>
</evidence>
<feature type="transmembrane region" description="Helical" evidence="8">
    <location>
        <begin position="183"/>
        <end position="205"/>
    </location>
</feature>
<evidence type="ECO:0000313" key="9">
    <source>
        <dbReference type="EMBL" id="ORE19387.1"/>
    </source>
</evidence>
<feature type="transmembrane region" description="Helical" evidence="8">
    <location>
        <begin position="95"/>
        <end position="115"/>
    </location>
</feature>
<comment type="subcellular location">
    <subcellularLocation>
        <location evidence="1">Cell membrane</location>
        <topology evidence="1">Multi-pass membrane protein</topology>
    </subcellularLocation>
</comment>
<feature type="transmembrane region" description="Helical" evidence="8">
    <location>
        <begin position="29"/>
        <end position="49"/>
    </location>
</feature>
<keyword evidence="4 8" id="KW-0812">Transmembrane</keyword>
<feature type="transmembrane region" description="Helical" evidence="8">
    <location>
        <begin position="56"/>
        <end position="75"/>
    </location>
</feature>
<dbReference type="VEuPathDB" id="FungiDB:BCV72DRAFT_210794"/>
<feature type="transmembrane region" description="Helical" evidence="8">
    <location>
        <begin position="136"/>
        <end position="163"/>
    </location>
</feature>
<feature type="transmembrane region" description="Helical" evidence="8">
    <location>
        <begin position="425"/>
        <end position="445"/>
    </location>
</feature>
<evidence type="ECO:0000313" key="10">
    <source>
        <dbReference type="Proteomes" id="UP000242381"/>
    </source>
</evidence>
<dbReference type="AlphaFoldDB" id="A0A0A1NMI1"/>
<dbReference type="GO" id="GO:0005886">
    <property type="term" value="C:plasma membrane"/>
    <property type="evidence" value="ECO:0007669"/>
    <property type="project" value="UniProtKB-SubCell"/>
</dbReference>
<dbReference type="PANTHER" id="PTHR30003:SF0">
    <property type="entry name" value="GLYCOLATE PERMEASE GLCA-RELATED"/>
    <property type="match status" value="1"/>
</dbReference>
<dbReference type="InterPro" id="IPR003804">
    <property type="entry name" value="Lactate_perm"/>
</dbReference>
<feature type="transmembrane region" description="Helical" evidence="8">
    <location>
        <begin position="465"/>
        <end position="488"/>
    </location>
</feature>
<accession>A0A0A1NMI1</accession>
<evidence type="ECO:0000256" key="7">
    <source>
        <dbReference type="SAM" id="MobiDB-lite"/>
    </source>
</evidence>
<feature type="region of interest" description="Disordered" evidence="7">
    <location>
        <begin position="305"/>
        <end position="332"/>
    </location>
</feature>
<evidence type="ECO:0000256" key="1">
    <source>
        <dbReference type="ARBA" id="ARBA00004651"/>
    </source>
</evidence>
<keyword evidence="6 8" id="KW-0472">Membrane</keyword>
<dbReference type="Proteomes" id="UP000242381">
    <property type="component" value="Unassembled WGS sequence"/>
</dbReference>
<dbReference type="PANTHER" id="PTHR30003">
    <property type="entry name" value="L-LACTATE PERMEASE"/>
    <property type="match status" value="1"/>
</dbReference>